<feature type="region of interest" description="Disordered" evidence="1">
    <location>
        <begin position="1"/>
        <end position="113"/>
    </location>
</feature>
<gene>
    <name evidence="2" type="ORF">KFK09_016996</name>
</gene>
<dbReference type="Proteomes" id="UP000829196">
    <property type="component" value="Unassembled WGS sequence"/>
</dbReference>
<protein>
    <submittedName>
        <fullName evidence="2">Uncharacterized protein</fullName>
    </submittedName>
</protein>
<reference evidence="2" key="1">
    <citation type="journal article" date="2022" name="Front. Genet.">
        <title>Chromosome-Scale Assembly of the Dendrobium nobile Genome Provides Insights Into the Molecular Mechanism of the Biosynthesis of the Medicinal Active Ingredient of Dendrobium.</title>
        <authorList>
            <person name="Xu Q."/>
            <person name="Niu S.-C."/>
            <person name="Li K.-L."/>
            <person name="Zheng P.-J."/>
            <person name="Zhang X.-J."/>
            <person name="Jia Y."/>
            <person name="Liu Y."/>
            <person name="Niu Y.-X."/>
            <person name="Yu L.-H."/>
            <person name="Chen D.-F."/>
            <person name="Zhang G.-Q."/>
        </authorList>
    </citation>
    <scope>NUCLEOTIDE SEQUENCE</scope>
    <source>
        <tissue evidence="2">Leaf</tissue>
    </source>
</reference>
<dbReference type="EMBL" id="JAGYWB010000012">
    <property type="protein sequence ID" value="KAI0502051.1"/>
    <property type="molecule type" value="Genomic_DNA"/>
</dbReference>
<feature type="compositionally biased region" description="Basic and acidic residues" evidence="1">
    <location>
        <begin position="90"/>
        <end position="101"/>
    </location>
</feature>
<organism evidence="2 3">
    <name type="scientific">Dendrobium nobile</name>
    <name type="common">Orchid</name>
    <dbReference type="NCBI Taxonomy" id="94219"/>
    <lineage>
        <taxon>Eukaryota</taxon>
        <taxon>Viridiplantae</taxon>
        <taxon>Streptophyta</taxon>
        <taxon>Embryophyta</taxon>
        <taxon>Tracheophyta</taxon>
        <taxon>Spermatophyta</taxon>
        <taxon>Magnoliopsida</taxon>
        <taxon>Liliopsida</taxon>
        <taxon>Asparagales</taxon>
        <taxon>Orchidaceae</taxon>
        <taxon>Epidendroideae</taxon>
        <taxon>Malaxideae</taxon>
        <taxon>Dendrobiinae</taxon>
        <taxon>Dendrobium</taxon>
    </lineage>
</organism>
<evidence type="ECO:0000313" key="2">
    <source>
        <dbReference type="EMBL" id="KAI0502051.1"/>
    </source>
</evidence>
<feature type="compositionally biased region" description="Polar residues" evidence="1">
    <location>
        <begin position="9"/>
        <end position="19"/>
    </location>
</feature>
<evidence type="ECO:0000256" key="1">
    <source>
        <dbReference type="SAM" id="MobiDB-lite"/>
    </source>
</evidence>
<sequence>MREMKGQQPPHSSPQNCTGNRAPKPRKKPQQPRESSPAWDPKSQPYEPKRPARNRGTKGTGKPPSTENQQSPVETKGPRHGKLPSIENPKASHENPWDKGTETASQHGNPRDKLIILRRKWEEKRQDHSIMNPIYEHTLVD</sequence>
<dbReference type="AlphaFoldDB" id="A0A8T3B134"/>
<proteinExistence type="predicted"/>
<accession>A0A8T3B134</accession>
<feature type="compositionally biased region" description="Polar residues" evidence="1">
    <location>
        <begin position="63"/>
        <end position="73"/>
    </location>
</feature>
<comment type="caution">
    <text evidence="2">The sequence shown here is derived from an EMBL/GenBank/DDBJ whole genome shotgun (WGS) entry which is preliminary data.</text>
</comment>
<evidence type="ECO:0000313" key="3">
    <source>
        <dbReference type="Proteomes" id="UP000829196"/>
    </source>
</evidence>
<keyword evidence="3" id="KW-1185">Reference proteome</keyword>
<name>A0A8T3B134_DENNO</name>